<reference evidence="9" key="1">
    <citation type="submission" date="2020-09" db="EMBL/GenBank/DDBJ databases">
        <title>Comparative genome analyses of four rice-infecting Rhizoctonia solani isolates reveal extensive enrichment of homogalacturonan modification genes.</title>
        <authorList>
            <person name="Lee D.-Y."/>
            <person name="Jeon J."/>
            <person name="Kim K.-T."/>
            <person name="Cheong K."/>
            <person name="Song H."/>
            <person name="Choi G."/>
            <person name="Ko J."/>
            <person name="Opiyo S.O."/>
            <person name="Zuo S."/>
            <person name="Madhav S."/>
            <person name="Lee Y.-H."/>
            <person name="Wang G.-L."/>
        </authorList>
    </citation>
    <scope>NUCLEOTIDE SEQUENCE</scope>
    <source>
        <strain evidence="9">AG1-IA YN-7</strain>
    </source>
</reference>
<dbReference type="EMBL" id="JACYCC010000024">
    <property type="protein sequence ID" value="KAF8685138.1"/>
    <property type="molecule type" value="Genomic_DNA"/>
</dbReference>
<dbReference type="PANTHER" id="PTHR10981">
    <property type="entry name" value="BATTENIN"/>
    <property type="match status" value="1"/>
</dbReference>
<proteinExistence type="inferred from homology"/>
<keyword evidence="3" id="KW-0813">Transport</keyword>
<feature type="transmembrane region" description="Helical" evidence="8">
    <location>
        <begin position="184"/>
        <end position="204"/>
    </location>
</feature>
<evidence type="ECO:0000256" key="4">
    <source>
        <dbReference type="ARBA" id="ARBA00022692"/>
    </source>
</evidence>
<dbReference type="SUPFAM" id="SSF103473">
    <property type="entry name" value="MFS general substrate transporter"/>
    <property type="match status" value="1"/>
</dbReference>
<dbReference type="Pfam" id="PF02487">
    <property type="entry name" value="CLN3"/>
    <property type="match status" value="1"/>
</dbReference>
<dbReference type="GO" id="GO:0005773">
    <property type="term" value="C:vacuole"/>
    <property type="evidence" value="ECO:0007669"/>
    <property type="project" value="TreeGrafter"/>
</dbReference>
<keyword evidence="7 8" id="KW-0472">Membrane</keyword>
<evidence type="ECO:0000256" key="1">
    <source>
        <dbReference type="ARBA" id="ARBA00004127"/>
    </source>
</evidence>
<keyword evidence="5" id="KW-0029">Amino-acid transport</keyword>
<accession>A0A8H7HFM7</accession>
<evidence type="ECO:0000313" key="9">
    <source>
        <dbReference type="EMBL" id="KAF8685138.1"/>
    </source>
</evidence>
<dbReference type="Proteomes" id="UP000650582">
    <property type="component" value="Unassembled WGS sequence"/>
</dbReference>
<dbReference type="GO" id="GO:0012505">
    <property type="term" value="C:endomembrane system"/>
    <property type="evidence" value="ECO:0007669"/>
    <property type="project" value="UniProtKB-SubCell"/>
</dbReference>
<evidence type="ECO:0000256" key="3">
    <source>
        <dbReference type="ARBA" id="ARBA00022448"/>
    </source>
</evidence>
<dbReference type="PRINTS" id="PR01315">
    <property type="entry name" value="BATTENIN"/>
</dbReference>
<evidence type="ECO:0000256" key="5">
    <source>
        <dbReference type="ARBA" id="ARBA00022970"/>
    </source>
</evidence>
<comment type="caution">
    <text evidence="9">The sequence shown here is derived from an EMBL/GenBank/DDBJ whole genome shotgun (WGS) entry which is preliminary data.</text>
</comment>
<sequence>MSANHIPLTTITTSSAMTGPELQDRSLEMSETDTTNKTASSLRLKLGISFFFFGLMNNGEPFDSWRELCSTRDPSVLYVVILSAALDLVPPSTPKGIIAFCNIAPSLIAKVGWPYFLRGKIRYTKRLLSCCALSVTGMLIVAAFETLSARLLGIAFASFASGLGELTFLQLSTTYHPKSVVGHAVGYFASGTGAAGLVGAGLWWELRALGVRVGVGLSALLPFAIPLTYFFVLPPPGDYTTVVGSGVEWNNPGSEYTALPGDDTEAEDNTPIGVASAVNPLPGLSSSDKWRLVRPLLLKYMLPLFCVYTFEYTINQGISPTLVYPVPDVKEHPVLGRIVKTLRDYYPLWQLIYQAFVFLSRSSISLGLPALPTALLPLPAVIQAVIMGTLALESSTGFLSGGQPETTTQGFVLPILMSLIAVEGVCGGLAYVNVFYRVGQDGAQSSSLDDPHSRELARQEQEFRIGSIGFADSSGILLASLISMPTEALPPLSWSSKYRATSYTSLPSIVDPWCHEHSNMRGSDSSKVKHGIMSGLKLATHISMASATTSFYNKTGLQPDDSSDVPETTRSLLEQIVSIDDLQENARHAMGRKDHQSMNQDKYLDILSKSLGHFRDLRGLTFYAEDLRSIWSNKEIQQMSVSNIIWFDNCNGHDSFLLLQLSSPALERDRWLRLERRSRTSGFKGAVSRISPYIGQSFANSLATLSSNPNDLMAHEEMEYVPRAISDKTTPLTFVLDVIDAVHKNFPADSSAYMSVDRLYLWVVMDALNQYHEPTAKDASKIAAQNNNPYRILKPLAQKKGCRMVAERIGLQEVIKLDEWELVAESEYA</sequence>
<dbReference type="GO" id="GO:0051453">
    <property type="term" value="P:regulation of intracellular pH"/>
    <property type="evidence" value="ECO:0007669"/>
    <property type="project" value="TreeGrafter"/>
</dbReference>
<keyword evidence="6 8" id="KW-1133">Transmembrane helix</keyword>
<evidence type="ECO:0000256" key="2">
    <source>
        <dbReference type="ARBA" id="ARBA00007467"/>
    </source>
</evidence>
<comment type="similarity">
    <text evidence="2">Belongs to the battenin family.</text>
</comment>
<feature type="transmembrane region" description="Helical" evidence="8">
    <location>
        <begin position="127"/>
        <end position="144"/>
    </location>
</feature>
<comment type="subcellular location">
    <subcellularLocation>
        <location evidence="1">Endomembrane system</location>
        <topology evidence="1">Multi-pass membrane protein</topology>
    </subcellularLocation>
</comment>
<protein>
    <submittedName>
        <fullName evidence="9">Batten's disease protein Cln3</fullName>
    </submittedName>
</protein>
<dbReference type="InterPro" id="IPR003492">
    <property type="entry name" value="Battenin_disease_Cln3"/>
</dbReference>
<dbReference type="PANTHER" id="PTHR10981:SF0">
    <property type="entry name" value="BATTENIN"/>
    <property type="match status" value="1"/>
</dbReference>
<dbReference type="GO" id="GO:0016020">
    <property type="term" value="C:membrane"/>
    <property type="evidence" value="ECO:0007669"/>
    <property type="project" value="InterPro"/>
</dbReference>
<organism evidence="9 10">
    <name type="scientific">Rhizoctonia solani</name>
    <dbReference type="NCBI Taxonomy" id="456999"/>
    <lineage>
        <taxon>Eukaryota</taxon>
        <taxon>Fungi</taxon>
        <taxon>Dikarya</taxon>
        <taxon>Basidiomycota</taxon>
        <taxon>Agaricomycotina</taxon>
        <taxon>Agaricomycetes</taxon>
        <taxon>Cantharellales</taxon>
        <taxon>Ceratobasidiaceae</taxon>
        <taxon>Rhizoctonia</taxon>
    </lineage>
</organism>
<feature type="transmembrane region" description="Helical" evidence="8">
    <location>
        <begin position="210"/>
        <end position="232"/>
    </location>
</feature>
<dbReference type="AlphaFoldDB" id="A0A8H7HFM7"/>
<gene>
    <name evidence="9" type="ORF">RHS04_00917</name>
</gene>
<evidence type="ECO:0000256" key="7">
    <source>
        <dbReference type="ARBA" id="ARBA00023136"/>
    </source>
</evidence>
<evidence type="ECO:0000256" key="8">
    <source>
        <dbReference type="SAM" id="Phobius"/>
    </source>
</evidence>
<dbReference type="GO" id="GO:0006865">
    <property type="term" value="P:amino acid transport"/>
    <property type="evidence" value="ECO:0007669"/>
    <property type="project" value="UniProtKB-KW"/>
</dbReference>
<evidence type="ECO:0000256" key="6">
    <source>
        <dbReference type="ARBA" id="ARBA00022989"/>
    </source>
</evidence>
<dbReference type="InterPro" id="IPR036259">
    <property type="entry name" value="MFS_trans_sf"/>
</dbReference>
<evidence type="ECO:0000313" key="10">
    <source>
        <dbReference type="Proteomes" id="UP000650582"/>
    </source>
</evidence>
<keyword evidence="4 8" id="KW-0812">Transmembrane</keyword>
<name>A0A8H7HFM7_9AGAM</name>